<dbReference type="Gene3D" id="3.40.190.170">
    <property type="entry name" value="Bacterial extracellular solute-binding protein, family 7"/>
    <property type="match status" value="1"/>
</dbReference>
<organism evidence="5 6">
    <name type="scientific">Acuticoccus mangrovi</name>
    <dbReference type="NCBI Taxonomy" id="2796142"/>
    <lineage>
        <taxon>Bacteria</taxon>
        <taxon>Pseudomonadati</taxon>
        <taxon>Pseudomonadota</taxon>
        <taxon>Alphaproteobacteria</taxon>
        <taxon>Hyphomicrobiales</taxon>
        <taxon>Amorphaceae</taxon>
        <taxon>Acuticoccus</taxon>
    </lineage>
</organism>
<comment type="similarity">
    <text evidence="1">Belongs to the bacterial solute-binding protein 7 family.</text>
</comment>
<feature type="chain" id="PRO_5036698156" evidence="4">
    <location>
        <begin position="31"/>
        <end position="331"/>
    </location>
</feature>
<dbReference type="PANTHER" id="PTHR33376">
    <property type="match status" value="1"/>
</dbReference>
<dbReference type="InterPro" id="IPR018389">
    <property type="entry name" value="DctP_fam"/>
</dbReference>
<sequence>MQRRTFLKGIRSAAVIAAMAGSAALAPAEAQEIVFKLAHEAPATAIKGRTADLFAELVAKYTDGSVKIEVYPGGQLVPTVEEIRAAARGQVDIIAPYTSYYSSIDPLWDIFYQPMLFSSPKQAMEVFSGEIGQKLLANLESRRLKGLAIWHDGPVYTFTTDKPATTPDVLSGMKVRVAPSKPLESMLSKAGAAPISMPATEVYLALQQGTVDGVVTTPTYAAPARWGEVLKTMTRALWGVGGYGVAMNAKSFASMSAEQQEGFLRAMKEATEWNQAQTLENIAKSESMLKESGMTIVDLTDEQKAAWMPLAEAVWAEQSDDIKAMIDTIRQ</sequence>
<keyword evidence="6" id="KW-1185">Reference proteome</keyword>
<dbReference type="CDD" id="cd13603">
    <property type="entry name" value="PBP2_TRAP_Siap_TeaA_like"/>
    <property type="match status" value="1"/>
</dbReference>
<evidence type="ECO:0000256" key="1">
    <source>
        <dbReference type="ARBA" id="ARBA00009023"/>
    </source>
</evidence>
<name>A0A934ILJ6_9HYPH</name>
<feature type="signal peptide" evidence="4">
    <location>
        <begin position="1"/>
        <end position="30"/>
    </location>
</feature>
<comment type="caution">
    <text evidence="5">The sequence shown here is derived from an EMBL/GenBank/DDBJ whole genome shotgun (WGS) entry which is preliminary data.</text>
</comment>
<dbReference type="EMBL" id="JAEKJA010000001">
    <property type="protein sequence ID" value="MBJ3774150.1"/>
    <property type="molecule type" value="Genomic_DNA"/>
</dbReference>
<evidence type="ECO:0000256" key="4">
    <source>
        <dbReference type="SAM" id="SignalP"/>
    </source>
</evidence>
<dbReference type="Proteomes" id="UP000609531">
    <property type="component" value="Unassembled WGS sequence"/>
</dbReference>
<evidence type="ECO:0000256" key="3">
    <source>
        <dbReference type="ARBA" id="ARBA00022729"/>
    </source>
</evidence>
<dbReference type="PROSITE" id="PS51318">
    <property type="entry name" value="TAT"/>
    <property type="match status" value="1"/>
</dbReference>
<dbReference type="GO" id="GO:0055085">
    <property type="term" value="P:transmembrane transport"/>
    <property type="evidence" value="ECO:0007669"/>
    <property type="project" value="InterPro"/>
</dbReference>
<evidence type="ECO:0000313" key="5">
    <source>
        <dbReference type="EMBL" id="MBJ3774150.1"/>
    </source>
</evidence>
<protein>
    <submittedName>
        <fullName evidence="5">TRAP transporter substrate-binding protein</fullName>
    </submittedName>
</protein>
<dbReference type="InterPro" id="IPR006311">
    <property type="entry name" value="TAT_signal"/>
</dbReference>
<evidence type="ECO:0000256" key="2">
    <source>
        <dbReference type="ARBA" id="ARBA00022448"/>
    </source>
</evidence>
<dbReference type="NCBIfam" id="NF037995">
    <property type="entry name" value="TRAP_S1"/>
    <property type="match status" value="1"/>
</dbReference>
<reference evidence="5" key="1">
    <citation type="submission" date="2020-12" db="EMBL/GenBank/DDBJ databases">
        <title>Bacterial taxonomy.</title>
        <authorList>
            <person name="Pan X."/>
        </authorList>
    </citation>
    <scope>NUCLEOTIDE SEQUENCE</scope>
    <source>
        <strain evidence="5">B2012</strain>
    </source>
</reference>
<evidence type="ECO:0000313" key="6">
    <source>
        <dbReference type="Proteomes" id="UP000609531"/>
    </source>
</evidence>
<dbReference type="Pfam" id="PF03480">
    <property type="entry name" value="DctP"/>
    <property type="match status" value="1"/>
</dbReference>
<dbReference type="AlphaFoldDB" id="A0A934ILJ6"/>
<gene>
    <name evidence="5" type="ORF">JCR33_00510</name>
</gene>
<proteinExistence type="inferred from homology"/>
<dbReference type="PIRSF" id="PIRSF006470">
    <property type="entry name" value="DctB"/>
    <property type="match status" value="1"/>
</dbReference>
<dbReference type="PANTHER" id="PTHR33376:SF7">
    <property type="entry name" value="C4-DICARBOXYLATE-BINDING PROTEIN DCTB"/>
    <property type="match status" value="1"/>
</dbReference>
<keyword evidence="3 4" id="KW-0732">Signal</keyword>
<dbReference type="RefSeq" id="WP_198880051.1">
    <property type="nucleotide sequence ID" value="NZ_JAEKJA010000001.1"/>
</dbReference>
<keyword evidence="2" id="KW-0813">Transport</keyword>
<accession>A0A934ILJ6</accession>
<dbReference type="InterPro" id="IPR038404">
    <property type="entry name" value="TRAP_DctP_sf"/>
</dbReference>
<dbReference type="SUPFAM" id="SSF53850">
    <property type="entry name" value="Periplasmic binding protein-like II"/>
    <property type="match status" value="1"/>
</dbReference>
<dbReference type="GO" id="GO:0030288">
    <property type="term" value="C:outer membrane-bounded periplasmic space"/>
    <property type="evidence" value="ECO:0007669"/>
    <property type="project" value="InterPro"/>
</dbReference>
<dbReference type="InterPro" id="IPR004682">
    <property type="entry name" value="TRAP_DctP"/>
</dbReference>